<proteinExistence type="predicted"/>
<reference evidence="2" key="1">
    <citation type="journal article" date="2011" name="Proc. Natl. Acad. Sci. U.S.A.">
        <title>Obligate biotrophy features unraveled by the genomic analysis of rust fungi.</title>
        <authorList>
            <person name="Duplessis S."/>
            <person name="Cuomo C.A."/>
            <person name="Lin Y.-C."/>
            <person name="Aerts A."/>
            <person name="Tisserant E."/>
            <person name="Veneault-Fourrey C."/>
            <person name="Joly D.L."/>
            <person name="Hacquard S."/>
            <person name="Amselem J."/>
            <person name="Cantarel B.L."/>
            <person name="Chiu R."/>
            <person name="Coutinho P.M."/>
            <person name="Feau N."/>
            <person name="Field M."/>
            <person name="Frey P."/>
            <person name="Gelhaye E."/>
            <person name="Goldberg J."/>
            <person name="Grabherr M.G."/>
            <person name="Kodira C.D."/>
            <person name="Kohler A."/>
            <person name="Kuees U."/>
            <person name="Lindquist E.A."/>
            <person name="Lucas S.M."/>
            <person name="Mago R."/>
            <person name="Mauceli E."/>
            <person name="Morin E."/>
            <person name="Murat C."/>
            <person name="Pangilinan J.L."/>
            <person name="Park R."/>
            <person name="Pearson M."/>
            <person name="Quesneville H."/>
            <person name="Rouhier N."/>
            <person name="Sakthikumar S."/>
            <person name="Salamov A.A."/>
            <person name="Schmutz J."/>
            <person name="Selles B."/>
            <person name="Shapiro H."/>
            <person name="Tanguay P."/>
            <person name="Tuskan G.A."/>
            <person name="Henrissat B."/>
            <person name="Van de Peer Y."/>
            <person name="Rouze P."/>
            <person name="Ellis J.G."/>
            <person name="Dodds P.N."/>
            <person name="Schein J.E."/>
            <person name="Zhong S."/>
            <person name="Hamelin R.C."/>
            <person name="Grigoriev I.V."/>
            <person name="Szabo L.J."/>
            <person name="Martin F."/>
        </authorList>
    </citation>
    <scope>NUCLEOTIDE SEQUENCE [LARGE SCALE GENOMIC DNA]</scope>
    <source>
        <strain evidence="2">98AG31 / pathotype 3-4-7</strain>
    </source>
</reference>
<name>F4S3A4_MELLP</name>
<dbReference type="GeneID" id="18924389"/>
<dbReference type="RefSeq" id="XP_007415857.1">
    <property type="nucleotide sequence ID" value="XM_007415795.1"/>
</dbReference>
<dbReference type="OrthoDB" id="2511493at2759"/>
<dbReference type="Proteomes" id="UP000001072">
    <property type="component" value="Unassembled WGS sequence"/>
</dbReference>
<sequence length="147" mass="16468">MSAEPEHPTGLFNPGHADVADLPPPVHIYTIPLNLRYLVTLDLRVLQQRITTADDLREFLKCFYHTIPHLRHATKPELIGCFMYYILPILQAPKVYDEARGIIYSFDVPFQIELAPEPVAGNAGNDGHNGVATLFDTSKDNIDITVT</sequence>
<dbReference type="VEuPathDB" id="FungiDB:MELLADRAFT_111469"/>
<protein>
    <submittedName>
        <fullName evidence="1">Uncharacterized protein</fullName>
    </submittedName>
</protein>
<dbReference type="HOGENOM" id="CLU_145560_0_0_1"/>
<dbReference type="InParanoid" id="F4S3A4"/>
<evidence type="ECO:0000313" key="2">
    <source>
        <dbReference type="Proteomes" id="UP000001072"/>
    </source>
</evidence>
<dbReference type="EMBL" id="GL883143">
    <property type="protein sequence ID" value="EGG00783.1"/>
    <property type="molecule type" value="Genomic_DNA"/>
</dbReference>
<keyword evidence="2" id="KW-1185">Reference proteome</keyword>
<dbReference type="AlphaFoldDB" id="F4S3A4"/>
<gene>
    <name evidence="1" type="ORF">MELLADRAFT_111469</name>
</gene>
<dbReference type="KEGG" id="mlr:MELLADRAFT_111469"/>
<organism evidence="2">
    <name type="scientific">Melampsora larici-populina (strain 98AG31 / pathotype 3-4-7)</name>
    <name type="common">Poplar leaf rust fungus</name>
    <dbReference type="NCBI Taxonomy" id="747676"/>
    <lineage>
        <taxon>Eukaryota</taxon>
        <taxon>Fungi</taxon>
        <taxon>Dikarya</taxon>
        <taxon>Basidiomycota</taxon>
        <taxon>Pucciniomycotina</taxon>
        <taxon>Pucciniomycetes</taxon>
        <taxon>Pucciniales</taxon>
        <taxon>Melampsoraceae</taxon>
        <taxon>Melampsora</taxon>
    </lineage>
</organism>
<accession>F4S3A4</accession>
<evidence type="ECO:0000313" key="1">
    <source>
        <dbReference type="EMBL" id="EGG00783.1"/>
    </source>
</evidence>